<dbReference type="InterPro" id="IPR003439">
    <property type="entry name" value="ABC_transporter-like_ATP-bd"/>
</dbReference>
<dbReference type="GO" id="GO:0016020">
    <property type="term" value="C:membrane"/>
    <property type="evidence" value="ECO:0007669"/>
    <property type="project" value="UniProtKB-SubCell"/>
</dbReference>
<evidence type="ECO:0000256" key="6">
    <source>
        <dbReference type="ARBA" id="ARBA00022741"/>
    </source>
</evidence>
<evidence type="ECO:0000256" key="10">
    <source>
        <dbReference type="SAM" id="Phobius"/>
    </source>
</evidence>
<dbReference type="InParanoid" id="H2YX20"/>
<dbReference type="GO" id="GO:0005524">
    <property type="term" value="F:ATP binding"/>
    <property type="evidence" value="ECO:0007669"/>
    <property type="project" value="UniProtKB-KW"/>
</dbReference>
<feature type="transmembrane region" description="Helical" evidence="10">
    <location>
        <begin position="684"/>
        <end position="706"/>
    </location>
</feature>
<evidence type="ECO:0000256" key="1">
    <source>
        <dbReference type="ARBA" id="ARBA00004141"/>
    </source>
</evidence>
<dbReference type="Proteomes" id="UP000007875">
    <property type="component" value="Unassembled WGS sequence"/>
</dbReference>
<reference evidence="12" key="3">
    <citation type="submission" date="2025-09" db="UniProtKB">
        <authorList>
            <consortium name="Ensembl"/>
        </authorList>
    </citation>
    <scope>IDENTIFICATION</scope>
</reference>
<dbReference type="InterPro" id="IPR027417">
    <property type="entry name" value="P-loop_NTPase"/>
</dbReference>
<feature type="transmembrane region" description="Helical" evidence="10">
    <location>
        <begin position="1729"/>
        <end position="1748"/>
    </location>
</feature>
<keyword evidence="13" id="KW-1185">Reference proteome</keyword>
<feature type="transmembrane region" description="Helical" evidence="10">
    <location>
        <begin position="1760"/>
        <end position="1784"/>
    </location>
</feature>
<evidence type="ECO:0000259" key="11">
    <source>
        <dbReference type="PROSITE" id="PS50893"/>
    </source>
</evidence>
<dbReference type="STRING" id="51511.ENSCSAVP00000009881"/>
<dbReference type="eggNOG" id="KOG0059">
    <property type="taxonomic scope" value="Eukaryota"/>
</dbReference>
<evidence type="ECO:0000256" key="7">
    <source>
        <dbReference type="ARBA" id="ARBA00022840"/>
    </source>
</evidence>
<evidence type="ECO:0000256" key="5">
    <source>
        <dbReference type="ARBA" id="ARBA00022737"/>
    </source>
</evidence>
<dbReference type="CDD" id="cd03263">
    <property type="entry name" value="ABC_subfamily_A"/>
    <property type="match status" value="2"/>
</dbReference>
<feature type="transmembrane region" description="Helical" evidence="10">
    <location>
        <begin position="745"/>
        <end position="763"/>
    </location>
</feature>
<feature type="transmembrane region" description="Helical" evidence="10">
    <location>
        <begin position="1351"/>
        <end position="1372"/>
    </location>
</feature>
<keyword evidence="4 10" id="KW-0812">Transmembrane</keyword>
<comment type="similarity">
    <text evidence="2">Belongs to the ABC transporter superfamily. ABCA family.</text>
</comment>
<organism evidence="12 13">
    <name type="scientific">Ciona savignyi</name>
    <name type="common">Pacific transparent sea squirt</name>
    <dbReference type="NCBI Taxonomy" id="51511"/>
    <lineage>
        <taxon>Eukaryota</taxon>
        <taxon>Metazoa</taxon>
        <taxon>Chordata</taxon>
        <taxon>Tunicata</taxon>
        <taxon>Ascidiacea</taxon>
        <taxon>Phlebobranchia</taxon>
        <taxon>Cionidae</taxon>
        <taxon>Ciona</taxon>
    </lineage>
</organism>
<dbReference type="FunFam" id="3.40.50.300:FF:000264">
    <property type="entry name" value="ATP-binding cassette, sub-family A (ABC1), member 1"/>
    <property type="match status" value="1"/>
</dbReference>
<dbReference type="GeneTree" id="ENSGT00940000154658"/>
<protein>
    <recommendedName>
        <fullName evidence="11">ABC transporter domain-containing protein</fullName>
    </recommendedName>
</protein>
<keyword evidence="9 10" id="KW-0472">Membrane</keyword>
<accession>H2YX20</accession>
<feature type="transmembrane region" description="Helical" evidence="10">
    <location>
        <begin position="1691"/>
        <end position="1717"/>
    </location>
</feature>
<feature type="transmembrane region" description="Helical" evidence="10">
    <location>
        <begin position="637"/>
        <end position="663"/>
    </location>
</feature>
<dbReference type="GO" id="GO:0005319">
    <property type="term" value="F:lipid transporter activity"/>
    <property type="evidence" value="ECO:0007669"/>
    <property type="project" value="TreeGrafter"/>
</dbReference>
<name>H2YX20_CIOSA</name>
<evidence type="ECO:0000256" key="9">
    <source>
        <dbReference type="ARBA" id="ARBA00023136"/>
    </source>
</evidence>
<evidence type="ECO:0000256" key="3">
    <source>
        <dbReference type="ARBA" id="ARBA00022448"/>
    </source>
</evidence>
<keyword evidence="5" id="KW-0677">Repeat</keyword>
<dbReference type="GO" id="GO:0016887">
    <property type="term" value="F:ATP hydrolysis activity"/>
    <property type="evidence" value="ECO:0007669"/>
    <property type="project" value="InterPro"/>
</dbReference>
<reference evidence="13" key="1">
    <citation type="submission" date="2003-08" db="EMBL/GenBank/DDBJ databases">
        <authorList>
            <person name="Birren B."/>
            <person name="Nusbaum C."/>
            <person name="Abebe A."/>
            <person name="Abouelleil A."/>
            <person name="Adekoya E."/>
            <person name="Ait-zahra M."/>
            <person name="Allen N."/>
            <person name="Allen T."/>
            <person name="An P."/>
            <person name="Anderson M."/>
            <person name="Anderson S."/>
            <person name="Arachchi H."/>
            <person name="Armbruster J."/>
            <person name="Bachantsang P."/>
            <person name="Baldwin J."/>
            <person name="Barry A."/>
            <person name="Bayul T."/>
            <person name="Blitshsteyn B."/>
            <person name="Bloom T."/>
            <person name="Blye J."/>
            <person name="Boguslavskiy L."/>
            <person name="Borowsky M."/>
            <person name="Boukhgalter B."/>
            <person name="Brunache A."/>
            <person name="Butler J."/>
            <person name="Calixte N."/>
            <person name="Calvo S."/>
            <person name="Camarata J."/>
            <person name="Campo K."/>
            <person name="Chang J."/>
            <person name="Cheshatsang Y."/>
            <person name="Citroen M."/>
            <person name="Collymore A."/>
            <person name="Considine T."/>
            <person name="Cook A."/>
            <person name="Cooke P."/>
            <person name="Corum B."/>
            <person name="Cuomo C."/>
            <person name="David R."/>
            <person name="Dawoe T."/>
            <person name="Degray S."/>
            <person name="Dodge S."/>
            <person name="Dooley K."/>
            <person name="Dorje P."/>
            <person name="Dorjee K."/>
            <person name="Dorris L."/>
            <person name="Duffey N."/>
            <person name="Dupes A."/>
            <person name="Elkins T."/>
            <person name="Engels R."/>
            <person name="Erickson J."/>
            <person name="Farina A."/>
            <person name="Faro S."/>
            <person name="Ferreira P."/>
            <person name="Fischer H."/>
            <person name="Fitzgerald M."/>
            <person name="Foley K."/>
            <person name="Gage D."/>
            <person name="Galagan J."/>
            <person name="Gearin G."/>
            <person name="Gnerre S."/>
            <person name="Gnirke A."/>
            <person name="Goyette A."/>
            <person name="Graham J."/>
            <person name="Grandbois E."/>
            <person name="Gyaltsen K."/>
            <person name="Hafez N."/>
            <person name="Hagopian D."/>
            <person name="Hagos B."/>
            <person name="Hall J."/>
            <person name="Hatcher B."/>
            <person name="Heller A."/>
            <person name="Higgins H."/>
            <person name="Honan T."/>
            <person name="Horn A."/>
            <person name="Houde N."/>
            <person name="Hughes L."/>
            <person name="Hulme W."/>
            <person name="Husby E."/>
            <person name="Iliev I."/>
            <person name="Jaffe D."/>
            <person name="Jones C."/>
            <person name="Kamal M."/>
            <person name="Kamat A."/>
            <person name="Kamvysselis M."/>
            <person name="Karlsson E."/>
            <person name="Kells C."/>
            <person name="Kieu A."/>
            <person name="Kisner P."/>
            <person name="Kodira C."/>
            <person name="Kulbokas E."/>
            <person name="Labutti K."/>
            <person name="Lama D."/>
            <person name="Landers T."/>
            <person name="Leger J."/>
            <person name="Levine S."/>
            <person name="Lewis D."/>
            <person name="Lewis T."/>
            <person name="Lindblad-toh K."/>
            <person name="Liu X."/>
            <person name="Lokyitsang T."/>
            <person name="Lokyitsang Y."/>
            <person name="Lucien O."/>
            <person name="Lui A."/>
            <person name="Ma L.J."/>
            <person name="Mabbitt R."/>
            <person name="Macdonald J."/>
            <person name="Maclean C."/>
            <person name="Major J."/>
            <person name="Manning J."/>
            <person name="Marabella R."/>
            <person name="Maru K."/>
            <person name="Matthews C."/>
            <person name="Mauceli E."/>
            <person name="Mccarthy M."/>
            <person name="Mcdonough S."/>
            <person name="Mcghee T."/>
            <person name="Meldrim J."/>
            <person name="Meneus L."/>
            <person name="Mesirov J."/>
            <person name="Mihalev A."/>
            <person name="Mihova T."/>
            <person name="Mikkelsen T."/>
            <person name="Mlenga V."/>
            <person name="Moru K."/>
            <person name="Mozes J."/>
            <person name="Mulrain L."/>
            <person name="Munson G."/>
            <person name="Naylor J."/>
            <person name="Newes C."/>
            <person name="Nguyen C."/>
            <person name="Nguyen N."/>
            <person name="Nguyen T."/>
            <person name="Nicol R."/>
            <person name="Nielsen C."/>
            <person name="Nizzari M."/>
            <person name="Norbu C."/>
            <person name="Norbu N."/>
            <person name="O'donnell P."/>
            <person name="Okoawo O."/>
            <person name="O'leary S."/>
            <person name="Omotosho B."/>
            <person name="O'neill K."/>
            <person name="Osman S."/>
            <person name="Parker S."/>
            <person name="Perrin D."/>
            <person name="Phunkhang P."/>
            <person name="Piqani B."/>
            <person name="Purcell S."/>
            <person name="Rachupka T."/>
            <person name="Ramasamy U."/>
            <person name="Rameau R."/>
            <person name="Ray V."/>
            <person name="Raymond C."/>
            <person name="Retta R."/>
            <person name="Richardson S."/>
            <person name="Rise C."/>
            <person name="Rodriguez J."/>
            <person name="Rogers J."/>
            <person name="Rogov P."/>
            <person name="Rutman M."/>
            <person name="Schupbach R."/>
            <person name="Seaman C."/>
            <person name="Settipalli S."/>
            <person name="Sharpe T."/>
            <person name="Sheridan J."/>
            <person name="Sherpa N."/>
            <person name="Shi J."/>
            <person name="Smirnov S."/>
            <person name="Smith C."/>
            <person name="Sougnez C."/>
            <person name="Spencer B."/>
            <person name="Stalker J."/>
            <person name="Stange-thomann N."/>
            <person name="Stavropoulos S."/>
            <person name="Stetson K."/>
            <person name="Stone C."/>
            <person name="Stone S."/>
            <person name="Stubbs M."/>
            <person name="Talamas J."/>
            <person name="Tchuinga P."/>
            <person name="Tenzing P."/>
            <person name="Tesfaye S."/>
            <person name="Theodore J."/>
            <person name="Thoulutsang Y."/>
            <person name="Topham K."/>
            <person name="Towey S."/>
            <person name="Tsamla T."/>
            <person name="Tsomo N."/>
            <person name="Vallee D."/>
            <person name="Vassiliev H."/>
            <person name="Venkataraman V."/>
            <person name="Vinson J."/>
            <person name="Vo A."/>
            <person name="Wade C."/>
            <person name="Wang S."/>
            <person name="Wangchuk T."/>
            <person name="Wangdi T."/>
            <person name="Whittaker C."/>
            <person name="Wilkinson J."/>
            <person name="Wu Y."/>
            <person name="Wyman D."/>
            <person name="Yadav S."/>
            <person name="Yang S."/>
            <person name="Yang X."/>
            <person name="Yeager S."/>
            <person name="Yee E."/>
            <person name="Young G."/>
            <person name="Zainoun J."/>
            <person name="Zembeck L."/>
            <person name="Zimmer A."/>
            <person name="Zody M."/>
            <person name="Lander E."/>
        </authorList>
    </citation>
    <scope>NUCLEOTIDE SEQUENCE [LARGE SCALE GENOMIC DNA]</scope>
</reference>
<keyword evidence="8 10" id="KW-1133">Transmembrane helix</keyword>
<dbReference type="InterPro" id="IPR026082">
    <property type="entry name" value="ABCA"/>
</dbReference>
<dbReference type="Pfam" id="PF23321">
    <property type="entry name" value="R1_ABCA1"/>
    <property type="match status" value="1"/>
</dbReference>
<feature type="domain" description="ABC transporter" evidence="11">
    <location>
        <begin position="903"/>
        <end position="1135"/>
    </location>
</feature>
<keyword evidence="6" id="KW-0547">Nucleotide-binding</keyword>
<keyword evidence="7" id="KW-0067">ATP-binding</keyword>
<feature type="transmembrane region" description="Helical" evidence="10">
    <location>
        <begin position="775"/>
        <end position="796"/>
    </location>
</feature>
<dbReference type="Pfam" id="PF12698">
    <property type="entry name" value="ABC2_membrane_3"/>
    <property type="match status" value="2"/>
</dbReference>
<dbReference type="FunFam" id="3.40.50.300:FF:000327">
    <property type="entry name" value="ATP-binding cassette sub-family A member 3"/>
    <property type="match status" value="1"/>
</dbReference>
<dbReference type="InterPro" id="IPR013525">
    <property type="entry name" value="ABC2_TM"/>
</dbReference>
<feature type="transmembrane region" description="Helical" evidence="10">
    <location>
        <begin position="718"/>
        <end position="738"/>
    </location>
</feature>
<evidence type="ECO:0000256" key="2">
    <source>
        <dbReference type="ARBA" id="ARBA00008869"/>
    </source>
</evidence>
<keyword evidence="3" id="KW-0813">Transport</keyword>
<sequence length="2227" mass="249041">MFWQQLRLLLWKNFILRKRHPIRTIIEVLWPIFLFAILVAIRKTQPIDTKGECHYPGRAMPSAGIYPWFKSMFCDLENPCFSKEVPSEVPGQINSPGNANSAWMGNAVSSILMLLQQNTSITQNQNQIIKDLQAVQNFTAQLPFNSTRFSTVIQNSTAYTEFVTNNLSIPYDVVKALLNSTVSPAQVNILPLSLQQRLVVCSPPVLQTIFQLPSTSQLNITAVSNELCNLTDYQLTLLGNYTTSSLETSSQTGISFNQSSAGLNEALKRLSGYSSELQSISGPITNLLSTQQFSTGFLGGNFSFNVRSITFPEHLYSTFTEFCGHSDTKTKVSQLFTNGNQDFTSKIALLALPLSRDGFNSTVFCQNLTAILESNNQFKLLWDVLKPLLLGKIPYSPDTPLVRSIIKRANATFETIAIVKEFGQMWQSTNGPALHNFLENGSTVHILDTIPLSTLSTLLNISVSNLEQVRTFLSNDYNATDGVITWKDLYYQLNSGILFITNVLGCFELNKFEGYQSEQRLVDASLSRTKNKTLWGAIVFMNPTENSEVLPKIVKYKIRQDAGSVTKTTSIQSFSWEPDAEADYTSNKMAYYNGGFLFLQDMVEQAIIEGVVPEPFVGRYMQEFPYPCYTYDEFLEYLSALLSLLMTLAWIYSVCIIIKNIVYEKEQRLKEVMKMMGLSNGVHWVAWFINSFSLMFLSILLLILVLKVGDVTPYSNMFIVLIWLCCFAIATISQCFLISCFFSRANLAAACGGIIYFLMYIPYNMTYAWQDEMTISTKLVACLLSTVAFGYGAGYISQYEMSGDGIQFSNWNTSPDPSDHMNFLLSMLMMLVDAAIYLILTWYIEAVFPGQYGVPRPWNFFLQRSYWCGSTDDLRSNESYSAYNQDDPSIKLETEPSHLKLGVSMHNLSKVYGNGKVAVDGLSLNFYENQITAFLGHNGAGKTTTMSMLTGLFPPSGGTASIYKKDIQTDMDSIRHELGFCPQHNVLFGDLTVLEHLQLYAGLKGSSSGKTQSESETNNMLQDVGLPHKKHEMTRHLSGGMKRKLSVAIAFVGGSKCVVLDEPTAGVDPYARRGIWDLLLHYKQNRTIVLSTHHMDEADLLGDRIAIISHGKLKCCGSSLFLKSCFGVGYYLTLQMKDGFESSFSSSKQSLSTLEGQSTVSTPSTSKETSILGDFFLLHKKSSILAQMVTDTISGVKLYEDNGREITFVLPYSAQTDGSYAKLFEKLNNANANYGLTDTSLEEIFLNVAEHSKDDGKEENTKCCSGTFPTRKCDYAYNNFHSLTNLFHFSVFHEDQTSEMIDHSISDDVSMDDTSQGIGSYKVEGNKLIRQQFLSLFVKRFHHARRNTKGIVAQVIVPAAFVALALTFALIIPQTKEYPSLELQPWMYGDTNTFFSNDNSSSNITSSASNALINDPSIGMRCVKDYSVYNYDKKFLTCNAIDSTKRALSQNVTSNETIECSCTDKQTRVLLAECPVGTGGAPTPRIITRTSNPMYNMTQRNLSDWLVKTVGETLTYFINIIHRFKQSRFGGLSFGAQYYNTIGSMLTPLLQFSQSNSNFTLNINPNSSNNIQSVVQRLVRTDNSKVWFDNSGWHSMPTWLNIMNNAALRSSLPPSADPTEYGIAAFNHPLNFTETEVDLAAFTQSATDTIISISVIFALAFVPASFVLFLIEEKVSKAKHLQFVSGVNQFIYWIANFTWDMLNYSIPAIIVIIIFLCFQTDAYVSAANLPCLVCLLFLYGFAITPMMYPASFYFEVPSTAYVVLTCINLFIGINTSIATFILELLDDPNLTEVNNALKIIFLAFPQYCLGRALIDMAINQAYADAYASFGINSFKNPFDYDLVGRNLLAMAIEGVVFFILTVLIQYRFFIKHNKIEDLSKIPRRTGMEDDDVTAEKKRLLEEGDITDILQIKNLTKVYKKLGSKKRLLAVDRMSIGVPRGECFGLLGVNGAGKTTTFKMLTGDIAPTAGDATICHQSILDNIREVQQNTGYCPQFEALNQLLTGREHLEFYAKLRGVPPEDIDRVAQWGIMKFGLKMYADKSAGTYSGGNKRKLSAAIAFIGCPPVVFLDEPTAGMDPLSRRFLWSRISEVVSNGRCIVLTSHSMEECEALCSRLAIMVNGSFKCIGSPQHLKNRYGEGYTITVKVSDGTENLENVQAFIQEAFPNCVVKESHSSMIMYQVPLEDMNLSFLFDEMERNKSRLSIEDYSVNQTTLDEVFVSFAKLQTD</sequence>
<dbReference type="InterPro" id="IPR056264">
    <property type="entry name" value="R2_ABCA1-4-like"/>
</dbReference>
<feature type="transmembrane region" description="Helical" evidence="10">
    <location>
        <begin position="823"/>
        <end position="844"/>
    </location>
</feature>
<dbReference type="Ensembl" id="ENSCSAVT00000010001.1">
    <property type="protein sequence ID" value="ENSCSAVP00000009881.1"/>
    <property type="gene ID" value="ENSCSAVG00000005809.1"/>
</dbReference>
<dbReference type="Pfam" id="PF00005">
    <property type="entry name" value="ABC_tran"/>
    <property type="match status" value="2"/>
</dbReference>
<dbReference type="SUPFAM" id="SSF52540">
    <property type="entry name" value="P-loop containing nucleoside triphosphate hydrolases"/>
    <property type="match status" value="2"/>
</dbReference>
<dbReference type="PROSITE" id="PS50893">
    <property type="entry name" value="ABC_TRANSPORTER_2"/>
    <property type="match status" value="2"/>
</dbReference>
<proteinExistence type="inferred from homology"/>
<feature type="transmembrane region" description="Helical" evidence="10">
    <location>
        <begin position="1650"/>
        <end position="1671"/>
    </location>
</feature>
<evidence type="ECO:0000313" key="12">
    <source>
        <dbReference type="Ensembl" id="ENSCSAVP00000009881.1"/>
    </source>
</evidence>
<reference evidence="12" key="2">
    <citation type="submission" date="2025-08" db="UniProtKB">
        <authorList>
            <consortium name="Ensembl"/>
        </authorList>
    </citation>
    <scope>IDENTIFICATION</scope>
</reference>
<feature type="transmembrane region" description="Helical" evidence="10">
    <location>
        <begin position="21"/>
        <end position="41"/>
    </location>
</feature>
<dbReference type="Gene3D" id="3.40.50.300">
    <property type="entry name" value="P-loop containing nucleotide triphosphate hydrolases"/>
    <property type="match status" value="2"/>
</dbReference>
<dbReference type="PANTHER" id="PTHR19229">
    <property type="entry name" value="ATP-BINDING CASSETTE TRANSPORTER SUBFAMILY A ABCA"/>
    <property type="match status" value="1"/>
</dbReference>
<dbReference type="InterPro" id="IPR003593">
    <property type="entry name" value="AAA+_ATPase"/>
</dbReference>
<dbReference type="PANTHER" id="PTHR19229:SF36">
    <property type="entry name" value="ATP-BINDING CASSETTE SUB-FAMILY A MEMBER 2"/>
    <property type="match status" value="1"/>
</dbReference>
<dbReference type="InterPro" id="IPR017871">
    <property type="entry name" value="ABC_transporter-like_CS"/>
</dbReference>
<feature type="transmembrane region" description="Helical" evidence="10">
    <location>
        <begin position="1847"/>
        <end position="1870"/>
    </location>
</feature>
<evidence type="ECO:0000313" key="13">
    <source>
        <dbReference type="Proteomes" id="UP000007875"/>
    </source>
</evidence>
<feature type="domain" description="ABC transporter" evidence="11">
    <location>
        <begin position="1909"/>
        <end position="2145"/>
    </location>
</feature>
<dbReference type="PROSITE" id="PS00211">
    <property type="entry name" value="ABC_TRANSPORTER_1"/>
    <property type="match status" value="1"/>
</dbReference>
<dbReference type="GO" id="GO:0140359">
    <property type="term" value="F:ABC-type transporter activity"/>
    <property type="evidence" value="ECO:0007669"/>
    <property type="project" value="InterPro"/>
</dbReference>
<evidence type="ECO:0000256" key="8">
    <source>
        <dbReference type="ARBA" id="ARBA00022989"/>
    </source>
</evidence>
<comment type="subcellular location">
    <subcellularLocation>
        <location evidence="1">Membrane</location>
        <topology evidence="1">Multi-pass membrane protein</topology>
    </subcellularLocation>
</comment>
<dbReference type="SMART" id="SM00382">
    <property type="entry name" value="AAA"/>
    <property type="match status" value="2"/>
</dbReference>
<evidence type="ECO:0000256" key="4">
    <source>
        <dbReference type="ARBA" id="ARBA00022692"/>
    </source>
</evidence>